<evidence type="ECO:0000313" key="6">
    <source>
        <dbReference type="Proteomes" id="UP000000503"/>
    </source>
</evidence>
<evidence type="ECO:0000256" key="1">
    <source>
        <dbReference type="ARBA" id="ARBA00005964"/>
    </source>
</evidence>
<dbReference type="GO" id="GO:0016787">
    <property type="term" value="F:hydrolase activity"/>
    <property type="evidence" value="ECO:0007669"/>
    <property type="project" value="UniProtKB-KW"/>
</dbReference>
<dbReference type="EC" id="3.1.1.-" evidence="3"/>
<dbReference type="SUPFAM" id="SSF53474">
    <property type="entry name" value="alpha/beta-Hydrolases"/>
    <property type="match status" value="1"/>
</dbReference>
<dbReference type="EMBL" id="CP002868">
    <property type="protein sequence ID" value="AEJ20410.1"/>
    <property type="molecule type" value="Genomic_DNA"/>
</dbReference>
<comment type="similarity">
    <text evidence="1 3">Belongs to the type-B carboxylesterase/lipase family.</text>
</comment>
<reference evidence="6" key="1">
    <citation type="journal article" date="2013" name="Stand. Genomic Sci.">
        <title>Genome sequence of the thermophilic fresh-water bacterium Spirochaeta caldaria type strain (H1(T)), reclassification of Spirochaeta caldaria, Spirochaeta stenostrepta, and Spirochaeta zuelzerae in the genus Treponema as Treponema caldaria comb. nov., Treponema stenostrepta comb. nov., and Treponema zuelzerae comb. nov., and emendation of the genus Treponema.</title>
        <authorList>
            <person name="Abt B."/>
            <person name="Goker M."/>
            <person name="Scheuner C."/>
            <person name="Han C."/>
            <person name="Lu M."/>
            <person name="Misra M."/>
            <person name="Lapidus A."/>
            <person name="Nolan M."/>
            <person name="Lucas S."/>
            <person name="Hammon N."/>
            <person name="Deshpande S."/>
            <person name="Cheng J.F."/>
            <person name="Tapia R."/>
            <person name="Goodwin L.A."/>
            <person name="Pitluck S."/>
            <person name="Liolios K."/>
            <person name="Pagani I."/>
            <person name="Ivanova N."/>
            <person name="Mavromatis K."/>
            <person name="Mikhailova N."/>
            <person name="Huntemann M."/>
            <person name="Pati A."/>
            <person name="Chen A."/>
            <person name="Palaniappan K."/>
            <person name="Land M."/>
            <person name="Hauser L."/>
            <person name="Jeffries C.D."/>
            <person name="Rohde M."/>
            <person name="Spring S."/>
            <person name="Gronow S."/>
            <person name="Detter J.C."/>
            <person name="Bristow J."/>
            <person name="Eisen J.A."/>
            <person name="Markowitz V."/>
            <person name="Hugenholtz P."/>
            <person name="Kyrpides N.C."/>
            <person name="Woyke T."/>
            <person name="Klenk H.P."/>
        </authorList>
    </citation>
    <scope>NUCLEOTIDE SEQUENCE</scope>
    <source>
        <strain evidence="6">ATCC 51460 / DSM 7334 / H1</strain>
    </source>
</reference>
<dbReference type="PROSITE" id="PS00122">
    <property type="entry name" value="CARBOXYLESTERASE_B_1"/>
    <property type="match status" value="1"/>
</dbReference>
<proteinExistence type="inferred from homology"/>
<gene>
    <name evidence="5" type="ordered locus">Spica_2298</name>
</gene>
<dbReference type="Gene3D" id="3.40.50.1820">
    <property type="entry name" value="alpha/beta hydrolase"/>
    <property type="match status" value="1"/>
</dbReference>
<dbReference type="InterPro" id="IPR002018">
    <property type="entry name" value="CarbesteraseB"/>
</dbReference>
<feature type="domain" description="Carboxylesterase type B" evidence="4">
    <location>
        <begin position="4"/>
        <end position="334"/>
    </location>
</feature>
<sequence length="520" mass="58847">MIRIAKTENGLIRGFPAADPRITVFKGIPFAAPPVGNNRWRAPQLCTHWDGIYNAYEYASISIQDTPGLGTDIYCREWHVDPHIPMSEDCLYLNIWTGAQHPDDKLPVVVWFFGGAFQWGYTAEMEFDGERLARRGIVVVTVNYRLNLFGFLAHPELTAEQEESPTNFGHLDQRAGLLWVIRNISHFGGDPGNITIAGQSAGGMSVMVHLTNPSNFGLFQKAIVQSGMITSPYPHSFFGPPPSLKDAEAQGVAFFSFLGVRTLSEARQLDVKYLLRKYNEFVKTHPRMMTVYDNKTCYGNPLYLYMTGSHAHVPLLTGNTLNEFMSGITAATEEAYRMQVNTLFGDKAERFLRCPEAWMHHPDIGYAPINTIEYTTKSVLLKNQAQGGTEPCYYYQFMPDIPGWDNPGAFHSSELWFFFETLAKCWRPFKGYHYDLARKMCNYWTNFVKTGDPNGLDHDGVPLPEWKPYGNALPYQLLFESAGPKLVLQPESEFTKLLIDKLAHQILNEEGNNDEKNSGF</sequence>
<evidence type="ECO:0000259" key="4">
    <source>
        <dbReference type="Pfam" id="PF00135"/>
    </source>
</evidence>
<dbReference type="KEGG" id="scd:Spica_2298"/>
<dbReference type="ESTHER" id="spich-f8f384">
    <property type="family name" value="Carb_B_Bacteria"/>
</dbReference>
<dbReference type="eggNOG" id="COG2272">
    <property type="taxonomic scope" value="Bacteria"/>
</dbReference>
<dbReference type="OrthoDB" id="9775851at2"/>
<dbReference type="HOGENOM" id="CLU_006586_16_3_12"/>
<dbReference type="STRING" id="744872.Spica_2298"/>
<dbReference type="InterPro" id="IPR050309">
    <property type="entry name" value="Type-B_Carboxylest/Lipase"/>
</dbReference>
<keyword evidence="6" id="KW-1185">Reference proteome</keyword>
<dbReference type="InterPro" id="IPR019826">
    <property type="entry name" value="Carboxylesterase_B_AS"/>
</dbReference>
<dbReference type="InterPro" id="IPR029058">
    <property type="entry name" value="AB_hydrolase_fold"/>
</dbReference>
<dbReference type="Proteomes" id="UP000000503">
    <property type="component" value="Chromosome"/>
</dbReference>
<protein>
    <recommendedName>
        <fullName evidence="3">Carboxylic ester hydrolase</fullName>
        <ecNumber evidence="3">3.1.1.-</ecNumber>
    </recommendedName>
</protein>
<dbReference type="AlphaFoldDB" id="F8F384"/>
<keyword evidence="2 3" id="KW-0378">Hydrolase</keyword>
<name>F8F384_GRAC1</name>
<evidence type="ECO:0000313" key="5">
    <source>
        <dbReference type="EMBL" id="AEJ20410.1"/>
    </source>
</evidence>
<accession>F8F384</accession>
<dbReference type="PANTHER" id="PTHR11559">
    <property type="entry name" value="CARBOXYLESTERASE"/>
    <property type="match status" value="1"/>
</dbReference>
<evidence type="ECO:0000256" key="3">
    <source>
        <dbReference type="RuleBase" id="RU361235"/>
    </source>
</evidence>
<evidence type="ECO:0000256" key="2">
    <source>
        <dbReference type="ARBA" id="ARBA00022801"/>
    </source>
</evidence>
<dbReference type="Pfam" id="PF00135">
    <property type="entry name" value="COesterase"/>
    <property type="match status" value="2"/>
</dbReference>
<organism evidence="5 6">
    <name type="scientific">Gracilinema caldarium (strain ATCC 51460 / DSM 7334 / H1)</name>
    <name type="common">Treponema caldarium</name>
    <dbReference type="NCBI Taxonomy" id="744872"/>
    <lineage>
        <taxon>Bacteria</taxon>
        <taxon>Pseudomonadati</taxon>
        <taxon>Spirochaetota</taxon>
        <taxon>Spirochaetia</taxon>
        <taxon>Spirochaetales</taxon>
        <taxon>Breznakiellaceae</taxon>
        <taxon>Gracilinema</taxon>
    </lineage>
</organism>
<dbReference type="RefSeq" id="WP_013969691.1">
    <property type="nucleotide sequence ID" value="NC_015732.1"/>
</dbReference>
<feature type="domain" description="Carboxylesterase type B" evidence="4">
    <location>
        <begin position="380"/>
        <end position="474"/>
    </location>
</feature>